<dbReference type="KEGG" id="hyh:D3Y59_07135"/>
<dbReference type="EMBL" id="CP032317">
    <property type="protein sequence ID" value="AYA36850.1"/>
    <property type="molecule type" value="Genomic_DNA"/>
</dbReference>
<sequence length="105" mass="11150">MLLGLLGGCKKAEVAPQTGNLMISFNNSSQFSGTTCYLFTEQVWAAPSSASALREAKVPALGSTNGINPVKISFNDLNAGNYVFVVGSNRWTVQVTAGKTNEVYK</sequence>
<name>A0A3B7R0I5_9BACT</name>
<gene>
    <name evidence="1" type="ORF">D3Y59_07135</name>
</gene>
<organism evidence="1 2">
    <name type="scientific">Hymenobacter oligotrophus</name>
    <dbReference type="NCBI Taxonomy" id="2319843"/>
    <lineage>
        <taxon>Bacteria</taxon>
        <taxon>Pseudomonadati</taxon>
        <taxon>Bacteroidota</taxon>
        <taxon>Cytophagia</taxon>
        <taxon>Cytophagales</taxon>
        <taxon>Hymenobacteraceae</taxon>
        <taxon>Hymenobacter</taxon>
    </lineage>
</organism>
<dbReference type="Proteomes" id="UP000262802">
    <property type="component" value="Chromosome"/>
</dbReference>
<accession>A0A3B7R0I5</accession>
<evidence type="ECO:0000313" key="2">
    <source>
        <dbReference type="Proteomes" id="UP000262802"/>
    </source>
</evidence>
<dbReference type="OrthoDB" id="9980820at2"/>
<dbReference type="AlphaFoldDB" id="A0A3B7R0I5"/>
<protein>
    <submittedName>
        <fullName evidence="1">Uncharacterized protein</fullName>
    </submittedName>
</protein>
<keyword evidence="2" id="KW-1185">Reference proteome</keyword>
<dbReference type="RefSeq" id="WP_119444428.1">
    <property type="nucleotide sequence ID" value="NZ_CP032317.1"/>
</dbReference>
<evidence type="ECO:0000313" key="1">
    <source>
        <dbReference type="EMBL" id="AYA36850.1"/>
    </source>
</evidence>
<reference evidence="1 2" key="1">
    <citation type="submission" date="2018-09" db="EMBL/GenBank/DDBJ databases">
        <title>Hymenobacter medium sp. nov., isolated from R2A medium.</title>
        <authorList>
            <person name="Yingchao G."/>
        </authorList>
    </citation>
    <scope>NUCLEOTIDE SEQUENCE [LARGE SCALE GENOMIC DNA]</scope>
    <source>
        <strain evidence="2">sh-6</strain>
    </source>
</reference>
<proteinExistence type="predicted"/>